<accession>A0A0N0CFI0</accession>
<dbReference type="EMBL" id="LGBR01000001">
    <property type="protein sequence ID" value="KOY51928.1"/>
    <property type="molecule type" value="Genomic_DNA"/>
</dbReference>
<dbReference type="Pfam" id="PF18731">
    <property type="entry name" value="HEPN_Swt1"/>
    <property type="match status" value="1"/>
</dbReference>
<sequence>MLYFSRLYIFNFWLQIAKIARELRKYKPKLLKIGQLVKTYVPLIFNYCSSKDNAELDRLSDKEYSKKIFGINYPFCARIDAPIMDNESKRFWKQSFYVQSKEYRVSSQWIISHKPKFLKYLLQLNIIDNEKFQELNKQVVHNANLKQSIQISNNNISVEPKNKLEKEAFDMSKHYQKFYYLERSIRILIEEVMIKAYGVNWWSSIDDRVKRNVERNLDYELDTSHTKRSERAIDYTTFGDLRKIINNHWEVFSEKFSRNLNSVNEVLIDLNRLRVSIAHCSPLAEKEVKRLEIRLDDWSDVLVSQKKKTAISFNEFQESAEKYVNQNKYKDTSFLNTDNSFIVTLGKKYYEDGFFNVRVRYSEQFGEDSSKIKIQLGENSKNFTIGKVNRTANTNATPRIFAGPLYKKWVQAHFMRGDIFRVEVIEKDFIKLSQIKDQ</sequence>
<organism evidence="2 3">
    <name type="scientific">Polaribacter dokdonensis DSW-5</name>
    <dbReference type="NCBI Taxonomy" id="1300348"/>
    <lineage>
        <taxon>Bacteria</taxon>
        <taxon>Pseudomonadati</taxon>
        <taxon>Bacteroidota</taxon>
        <taxon>Flavobacteriia</taxon>
        <taxon>Flavobacteriales</taxon>
        <taxon>Flavobacteriaceae</taxon>
    </lineage>
</organism>
<dbReference type="PATRIC" id="fig|1300348.6.peg.1487"/>
<evidence type="ECO:0000259" key="1">
    <source>
        <dbReference type="Pfam" id="PF18731"/>
    </source>
</evidence>
<evidence type="ECO:0000313" key="2">
    <source>
        <dbReference type="EMBL" id="KOY51928.1"/>
    </source>
</evidence>
<comment type="caution">
    <text evidence="2">The sequence shown here is derived from an EMBL/GenBank/DDBJ whole genome shotgun (WGS) entry which is preliminary data.</text>
</comment>
<feature type="domain" description="Swt1-like HEPN" evidence="1">
    <location>
        <begin position="177"/>
        <end position="295"/>
    </location>
</feature>
<gene>
    <name evidence="2" type="ORF">I602_1488</name>
</gene>
<reference evidence="2 3" key="1">
    <citation type="submission" date="2015-07" db="EMBL/GenBank/DDBJ databases">
        <title>Genome of Polaribacter dokdonenesis DSW-5, isolated from seawater off Dokdo in Korea.</title>
        <authorList>
            <person name="Yoon K."/>
            <person name="Song J.Y."/>
            <person name="Kim J.F."/>
        </authorList>
    </citation>
    <scope>NUCLEOTIDE SEQUENCE [LARGE SCALE GENOMIC DNA]</scope>
    <source>
        <strain evidence="2 3">DSW-5</strain>
    </source>
</reference>
<name>A0A0N0CFI0_9FLAO</name>
<dbReference type="Proteomes" id="UP000037716">
    <property type="component" value="Unassembled WGS sequence"/>
</dbReference>
<dbReference type="InterPro" id="IPR041650">
    <property type="entry name" value="HEPN_Swt1"/>
</dbReference>
<proteinExistence type="predicted"/>
<evidence type="ECO:0000313" key="3">
    <source>
        <dbReference type="Proteomes" id="UP000037716"/>
    </source>
</evidence>
<protein>
    <recommendedName>
        <fullName evidence="1">Swt1-like HEPN domain-containing protein</fullName>
    </recommendedName>
</protein>
<dbReference type="AlphaFoldDB" id="A0A0N0CFI0"/>
<dbReference type="STRING" id="1300348.I602_1488"/>